<reference evidence="2" key="1">
    <citation type="journal article" date="2023" name="Mol. Phylogenet. Evol.">
        <title>Genome-scale phylogeny and comparative genomics of the fungal order Sordariales.</title>
        <authorList>
            <person name="Hensen N."/>
            <person name="Bonometti L."/>
            <person name="Westerberg I."/>
            <person name="Brannstrom I.O."/>
            <person name="Guillou S."/>
            <person name="Cros-Aarteil S."/>
            <person name="Calhoun S."/>
            <person name="Haridas S."/>
            <person name="Kuo A."/>
            <person name="Mondo S."/>
            <person name="Pangilinan J."/>
            <person name="Riley R."/>
            <person name="LaButti K."/>
            <person name="Andreopoulos B."/>
            <person name="Lipzen A."/>
            <person name="Chen C."/>
            <person name="Yan M."/>
            <person name="Daum C."/>
            <person name="Ng V."/>
            <person name="Clum A."/>
            <person name="Steindorff A."/>
            <person name="Ohm R.A."/>
            <person name="Martin F."/>
            <person name="Silar P."/>
            <person name="Natvig D.O."/>
            <person name="Lalanne C."/>
            <person name="Gautier V."/>
            <person name="Ament-Velasquez S.L."/>
            <person name="Kruys A."/>
            <person name="Hutchinson M.I."/>
            <person name="Powell A.J."/>
            <person name="Barry K."/>
            <person name="Miller A.N."/>
            <person name="Grigoriev I.V."/>
            <person name="Debuchy R."/>
            <person name="Gladieux P."/>
            <person name="Hiltunen Thoren M."/>
            <person name="Johannesson H."/>
        </authorList>
    </citation>
    <scope>NUCLEOTIDE SEQUENCE</scope>
    <source>
        <strain evidence="2">CBS 757.83</strain>
    </source>
</reference>
<evidence type="ECO:0000313" key="3">
    <source>
        <dbReference type="Proteomes" id="UP001305647"/>
    </source>
</evidence>
<dbReference type="EMBL" id="MU863624">
    <property type="protein sequence ID" value="KAK4106422.1"/>
    <property type="molecule type" value="Genomic_DNA"/>
</dbReference>
<proteinExistence type="predicted"/>
<feature type="region of interest" description="Disordered" evidence="1">
    <location>
        <begin position="206"/>
        <end position="231"/>
    </location>
</feature>
<protein>
    <submittedName>
        <fullName evidence="2">Uncharacterized protein</fullName>
    </submittedName>
</protein>
<accession>A0AAN6T742</accession>
<name>A0AAN6T742_9PEZI</name>
<evidence type="ECO:0000256" key="1">
    <source>
        <dbReference type="SAM" id="MobiDB-lite"/>
    </source>
</evidence>
<gene>
    <name evidence="2" type="ORF">N658DRAFT_18761</name>
</gene>
<comment type="caution">
    <text evidence="2">The sequence shown here is derived from an EMBL/GenBank/DDBJ whole genome shotgun (WGS) entry which is preliminary data.</text>
</comment>
<dbReference type="AlphaFoldDB" id="A0AAN6T742"/>
<sequence length="378" mass="41429">MQRAPLLVPVESFVLGRAGQPIFSNRQLVGCVMEWVVGVAELPIGAKKDSASCWYGSVRNPCITLASLSQAPAGDMTPFALQPQIAAVPRKVSFPFPAKARRQPILNFLAATEVQKSRKSRTQQWASILLLAQKSFRPSRLQERLIAVCRDHSRAADAGYIHQLRAMPSRLTRLLNRLHLPLLRPRPSLSFSIIFVAPCRTRPGAGTDAGVPLPQGSAGKVTDRPGQARGAENEANRGLALGSLGIEMVAPHECGGEIRPWSLPLSRITPAPAQTPAKCDARRWLVIVHRGQRYFVLVGQRAQLVWLGQVPCGDRFHVFINRFPARRRCVTPRVSLTGAVSSPVQPKSGSTGWHSCYGIRMTGLNWFHGISFFLNPPG</sequence>
<evidence type="ECO:0000313" key="2">
    <source>
        <dbReference type="EMBL" id="KAK4106422.1"/>
    </source>
</evidence>
<organism evidence="2 3">
    <name type="scientific">Parathielavia hyrcaniae</name>
    <dbReference type="NCBI Taxonomy" id="113614"/>
    <lineage>
        <taxon>Eukaryota</taxon>
        <taxon>Fungi</taxon>
        <taxon>Dikarya</taxon>
        <taxon>Ascomycota</taxon>
        <taxon>Pezizomycotina</taxon>
        <taxon>Sordariomycetes</taxon>
        <taxon>Sordariomycetidae</taxon>
        <taxon>Sordariales</taxon>
        <taxon>Chaetomiaceae</taxon>
        <taxon>Parathielavia</taxon>
    </lineage>
</organism>
<keyword evidence="3" id="KW-1185">Reference proteome</keyword>
<reference evidence="2" key="2">
    <citation type="submission" date="2023-05" db="EMBL/GenBank/DDBJ databases">
        <authorList>
            <consortium name="Lawrence Berkeley National Laboratory"/>
            <person name="Steindorff A."/>
            <person name="Hensen N."/>
            <person name="Bonometti L."/>
            <person name="Westerberg I."/>
            <person name="Brannstrom I.O."/>
            <person name="Guillou S."/>
            <person name="Cros-Aarteil S."/>
            <person name="Calhoun S."/>
            <person name="Haridas S."/>
            <person name="Kuo A."/>
            <person name="Mondo S."/>
            <person name="Pangilinan J."/>
            <person name="Riley R."/>
            <person name="Labutti K."/>
            <person name="Andreopoulos B."/>
            <person name="Lipzen A."/>
            <person name="Chen C."/>
            <person name="Yanf M."/>
            <person name="Daum C."/>
            <person name="Ng V."/>
            <person name="Clum A."/>
            <person name="Ohm R."/>
            <person name="Martin F."/>
            <person name="Silar P."/>
            <person name="Natvig D."/>
            <person name="Lalanne C."/>
            <person name="Gautier V."/>
            <person name="Ament-Velasquez S.L."/>
            <person name="Kruys A."/>
            <person name="Hutchinson M.I."/>
            <person name="Powell A.J."/>
            <person name="Barry K."/>
            <person name="Miller A.N."/>
            <person name="Grigoriev I.V."/>
            <person name="Debuchy R."/>
            <person name="Gladieux P."/>
            <person name="Thoren M.H."/>
            <person name="Johannesson H."/>
        </authorList>
    </citation>
    <scope>NUCLEOTIDE SEQUENCE</scope>
    <source>
        <strain evidence="2">CBS 757.83</strain>
    </source>
</reference>
<dbReference type="Proteomes" id="UP001305647">
    <property type="component" value="Unassembled WGS sequence"/>
</dbReference>